<name>A0A1Y1T3D4_9FLAO</name>
<dbReference type="InterPro" id="IPR005901">
    <property type="entry name" value="GLPGLI"/>
</dbReference>
<evidence type="ECO:0000313" key="2">
    <source>
        <dbReference type="EMBL" id="ORL45095.1"/>
    </source>
</evidence>
<dbReference type="Pfam" id="PF22252">
    <property type="entry name" value="PNGase_F-II_N"/>
    <property type="match status" value="1"/>
</dbReference>
<keyword evidence="1" id="KW-0732">Signal</keyword>
<dbReference type="EMBL" id="ARYN01000010">
    <property type="protein sequence ID" value="ORL45095.1"/>
    <property type="molecule type" value="Genomic_DNA"/>
</dbReference>
<organism evidence="2 3">
    <name type="scientific">Zunongwangia atlantica 22II14-10F7</name>
    <dbReference type="NCBI Taxonomy" id="1185767"/>
    <lineage>
        <taxon>Bacteria</taxon>
        <taxon>Pseudomonadati</taxon>
        <taxon>Bacteroidota</taxon>
        <taxon>Flavobacteriia</taxon>
        <taxon>Flavobacteriales</taxon>
        <taxon>Flavobacteriaceae</taxon>
        <taxon>Zunongwangia</taxon>
    </lineage>
</organism>
<dbReference type="AlphaFoldDB" id="A0A1Y1T3D4"/>
<gene>
    <name evidence="2" type="ORF">IIF7_11607</name>
</gene>
<feature type="chain" id="PRO_5012666023" description="GLPGLI family protein" evidence="1">
    <location>
        <begin position="20"/>
        <end position="250"/>
    </location>
</feature>
<comment type="caution">
    <text evidence="2">The sequence shown here is derived from an EMBL/GenBank/DDBJ whole genome shotgun (WGS) entry which is preliminary data.</text>
</comment>
<sequence length="250" mass="29112">MKNLLLIFSIFGFCFSAFAQNLEINYKVDYTEKYKDLSRIENHLARSYLRDEINAMPFVNLSLLIKEKASLFYAEKSINSDNKKMRGYSAALRHSGGRDVFYKDDSLKLVLDEFAGKKCIVLADKKKYNSWEITKEHKMILGYKCFKATMEYESYDKYMEPLWIPVEAWFTPEISVSTGPLDFDGLPGLILEVTKDNMITYFATKIESREDLTLEIPSGKNTITYQEKDSIVKKKLLEIKKRSEMYGTEF</sequence>
<feature type="signal peptide" evidence="1">
    <location>
        <begin position="1"/>
        <end position="19"/>
    </location>
</feature>
<proteinExistence type="predicted"/>
<accession>A0A1Y1T3D4</accession>
<evidence type="ECO:0000256" key="1">
    <source>
        <dbReference type="SAM" id="SignalP"/>
    </source>
</evidence>
<protein>
    <recommendedName>
        <fullName evidence="4">GLPGLI family protein</fullName>
    </recommendedName>
</protein>
<dbReference type="STRING" id="1185767.IIF7_11607"/>
<dbReference type="Proteomes" id="UP000192746">
    <property type="component" value="Unassembled WGS sequence"/>
</dbReference>
<keyword evidence="3" id="KW-1185">Reference proteome</keyword>
<dbReference type="RefSeq" id="WP_084841869.1">
    <property type="nucleotide sequence ID" value="NZ_ARYN01000010.1"/>
</dbReference>
<dbReference type="OrthoDB" id="1068986at2"/>
<dbReference type="NCBIfam" id="TIGR01200">
    <property type="entry name" value="GLPGLI"/>
    <property type="match status" value="1"/>
</dbReference>
<evidence type="ECO:0008006" key="4">
    <source>
        <dbReference type="Google" id="ProtNLM"/>
    </source>
</evidence>
<evidence type="ECO:0000313" key="3">
    <source>
        <dbReference type="Proteomes" id="UP000192746"/>
    </source>
</evidence>
<reference evidence="2 3" key="1">
    <citation type="submission" date="2013-04" db="EMBL/GenBank/DDBJ databases">
        <title>Zunongwangia sp. 22II14-10F7 Genome Sequencing.</title>
        <authorList>
            <person name="Lai Q."/>
            <person name="Shao Z."/>
        </authorList>
    </citation>
    <scope>NUCLEOTIDE SEQUENCE [LARGE SCALE GENOMIC DNA]</scope>
    <source>
        <strain evidence="2 3">22II14-10F7</strain>
    </source>
</reference>